<evidence type="ECO:0000256" key="1">
    <source>
        <dbReference type="SAM" id="MobiDB-lite"/>
    </source>
</evidence>
<name>A0A2T0SS20_9PSEU</name>
<dbReference type="Proteomes" id="UP000239494">
    <property type="component" value="Unassembled WGS sequence"/>
</dbReference>
<protein>
    <submittedName>
        <fullName evidence="2">Uncharacterized protein</fullName>
    </submittedName>
</protein>
<dbReference type="OrthoDB" id="3297344at2"/>
<dbReference type="AlphaFoldDB" id="A0A2T0SS20"/>
<accession>A0A2T0SS20</accession>
<feature type="region of interest" description="Disordered" evidence="1">
    <location>
        <begin position="1"/>
        <end position="34"/>
    </location>
</feature>
<evidence type="ECO:0000313" key="3">
    <source>
        <dbReference type="Proteomes" id="UP000239494"/>
    </source>
</evidence>
<comment type="caution">
    <text evidence="2">The sequence shown here is derived from an EMBL/GenBank/DDBJ whole genome shotgun (WGS) entry which is preliminary data.</text>
</comment>
<proteinExistence type="predicted"/>
<dbReference type="EMBL" id="PVTF01000012">
    <property type="protein sequence ID" value="PRY36173.1"/>
    <property type="molecule type" value="Genomic_DNA"/>
</dbReference>
<feature type="compositionally biased region" description="Basic residues" evidence="1">
    <location>
        <begin position="10"/>
        <end position="25"/>
    </location>
</feature>
<sequence length="76" mass="8770">MTHPSTAIRTLRRTLTNRRTARKTRQSLERELASYNTPSARLDLDTILARHDSAETAEIKAILHRQSMERIIRTGN</sequence>
<gene>
    <name evidence="2" type="ORF">CLV43_11297</name>
</gene>
<dbReference type="RefSeq" id="WP_106192667.1">
    <property type="nucleotide sequence ID" value="NZ_PVTF01000012.1"/>
</dbReference>
<evidence type="ECO:0000313" key="2">
    <source>
        <dbReference type="EMBL" id="PRY36173.1"/>
    </source>
</evidence>
<reference evidence="2 3" key="1">
    <citation type="submission" date="2018-03" db="EMBL/GenBank/DDBJ databases">
        <title>Genomic Encyclopedia of Archaeal and Bacterial Type Strains, Phase II (KMG-II): from individual species to whole genera.</title>
        <authorList>
            <person name="Goeker M."/>
        </authorList>
    </citation>
    <scope>NUCLEOTIDE SEQUENCE [LARGE SCALE GENOMIC DNA]</scope>
    <source>
        <strain evidence="2 3">DSM 44720</strain>
    </source>
</reference>
<organism evidence="2 3">
    <name type="scientific">Umezawaea tangerina</name>
    <dbReference type="NCBI Taxonomy" id="84725"/>
    <lineage>
        <taxon>Bacteria</taxon>
        <taxon>Bacillati</taxon>
        <taxon>Actinomycetota</taxon>
        <taxon>Actinomycetes</taxon>
        <taxon>Pseudonocardiales</taxon>
        <taxon>Pseudonocardiaceae</taxon>
        <taxon>Umezawaea</taxon>
    </lineage>
</organism>
<keyword evidence="3" id="KW-1185">Reference proteome</keyword>